<keyword evidence="1" id="KW-0812">Transmembrane</keyword>
<proteinExistence type="predicted"/>
<feature type="transmembrane region" description="Helical" evidence="1">
    <location>
        <begin position="150"/>
        <end position="173"/>
    </location>
</feature>
<dbReference type="EMBL" id="HBHX01056041">
    <property type="protein sequence ID" value="CAE0135786.1"/>
    <property type="molecule type" value="Transcribed_RNA"/>
</dbReference>
<dbReference type="AlphaFoldDB" id="A0A7S3FB84"/>
<protein>
    <submittedName>
        <fullName evidence="2">Uncharacterized protein</fullName>
    </submittedName>
</protein>
<keyword evidence="1" id="KW-1133">Transmembrane helix</keyword>
<evidence type="ECO:0000256" key="1">
    <source>
        <dbReference type="SAM" id="Phobius"/>
    </source>
</evidence>
<gene>
    <name evidence="2" type="ORF">HERI1096_LOCUS30901</name>
</gene>
<organism evidence="2">
    <name type="scientific">Haptolina ericina</name>
    <dbReference type="NCBI Taxonomy" id="156174"/>
    <lineage>
        <taxon>Eukaryota</taxon>
        <taxon>Haptista</taxon>
        <taxon>Haptophyta</taxon>
        <taxon>Prymnesiophyceae</taxon>
        <taxon>Prymnesiales</taxon>
        <taxon>Prymnesiaceae</taxon>
        <taxon>Haptolina</taxon>
    </lineage>
</organism>
<reference evidence="2" key="1">
    <citation type="submission" date="2021-01" db="EMBL/GenBank/DDBJ databases">
        <authorList>
            <person name="Corre E."/>
            <person name="Pelletier E."/>
            <person name="Niang G."/>
            <person name="Scheremetjew M."/>
            <person name="Finn R."/>
            <person name="Kale V."/>
            <person name="Holt S."/>
            <person name="Cochrane G."/>
            <person name="Meng A."/>
            <person name="Brown T."/>
            <person name="Cohen L."/>
        </authorList>
    </citation>
    <scope>NUCLEOTIDE SEQUENCE</scope>
    <source>
        <strain evidence="2">CCMP281</strain>
    </source>
</reference>
<accession>A0A7S3FB84</accession>
<name>A0A7S3FB84_9EUKA</name>
<sequence>MTAAWHEEQRYLLAERDRLSCLQAGQRGPPFAPELVQAGWFSRLLPWNWYSLDGHGWCFDAEWDEVVRCPDASEIDWNGVSLDGAGAPSLPATHALMFACTVGALLLWFAYEEWAAHKRCVSMGGAAPSPTIWLSSRSVAPWRWERPAQLALAGAALAICVSTLLVSPFVVVWEVSVASE</sequence>
<evidence type="ECO:0000313" key="2">
    <source>
        <dbReference type="EMBL" id="CAE0135786.1"/>
    </source>
</evidence>
<feature type="transmembrane region" description="Helical" evidence="1">
    <location>
        <begin position="92"/>
        <end position="111"/>
    </location>
</feature>
<keyword evidence="1" id="KW-0472">Membrane</keyword>